<keyword evidence="3" id="KW-1185">Reference proteome</keyword>
<dbReference type="AlphaFoldDB" id="A0A835VIR6"/>
<organism evidence="2 3">
    <name type="scientific">Vanilla planifolia</name>
    <name type="common">Vanilla</name>
    <dbReference type="NCBI Taxonomy" id="51239"/>
    <lineage>
        <taxon>Eukaryota</taxon>
        <taxon>Viridiplantae</taxon>
        <taxon>Streptophyta</taxon>
        <taxon>Embryophyta</taxon>
        <taxon>Tracheophyta</taxon>
        <taxon>Spermatophyta</taxon>
        <taxon>Magnoliopsida</taxon>
        <taxon>Liliopsida</taxon>
        <taxon>Asparagales</taxon>
        <taxon>Orchidaceae</taxon>
        <taxon>Vanilloideae</taxon>
        <taxon>Vanilleae</taxon>
        <taxon>Vanilla</taxon>
    </lineage>
</organism>
<proteinExistence type="predicted"/>
<dbReference type="EMBL" id="JADCNL010000001">
    <property type="protein sequence ID" value="KAG0498593.1"/>
    <property type="molecule type" value="Genomic_DNA"/>
</dbReference>
<accession>A0A835VIR6</accession>
<name>A0A835VIR6_VANPL</name>
<dbReference type="Proteomes" id="UP000636800">
    <property type="component" value="Chromosome 1"/>
</dbReference>
<evidence type="ECO:0000256" key="1">
    <source>
        <dbReference type="SAM" id="MobiDB-lite"/>
    </source>
</evidence>
<sequence>MSTTRSSSPLGYASSAGKTNWSPLSLLFPASPHLPPSNALAPPFPPAIPPMHRRTIAPADARRTTPLHL</sequence>
<evidence type="ECO:0000313" key="2">
    <source>
        <dbReference type="EMBL" id="KAG0498593.1"/>
    </source>
</evidence>
<protein>
    <submittedName>
        <fullName evidence="2">Uncharacterized protein</fullName>
    </submittedName>
</protein>
<comment type="caution">
    <text evidence="2">The sequence shown here is derived from an EMBL/GenBank/DDBJ whole genome shotgun (WGS) entry which is preliminary data.</text>
</comment>
<evidence type="ECO:0000313" key="3">
    <source>
        <dbReference type="Proteomes" id="UP000636800"/>
    </source>
</evidence>
<feature type="region of interest" description="Disordered" evidence="1">
    <location>
        <begin position="35"/>
        <end position="69"/>
    </location>
</feature>
<reference evidence="2 3" key="1">
    <citation type="journal article" date="2020" name="Nat. Food">
        <title>A phased Vanilla planifolia genome enables genetic improvement of flavour and production.</title>
        <authorList>
            <person name="Hasing T."/>
            <person name="Tang H."/>
            <person name="Brym M."/>
            <person name="Khazi F."/>
            <person name="Huang T."/>
            <person name="Chambers A.H."/>
        </authorList>
    </citation>
    <scope>NUCLEOTIDE SEQUENCE [LARGE SCALE GENOMIC DNA]</scope>
    <source>
        <tissue evidence="2">Leaf</tissue>
    </source>
</reference>
<gene>
    <name evidence="2" type="ORF">HPP92_003284</name>
</gene>